<feature type="chain" id="PRO_5045288690" description="Lysozyme" evidence="5">
    <location>
        <begin position="30"/>
        <end position="272"/>
    </location>
</feature>
<evidence type="ECO:0000313" key="7">
    <source>
        <dbReference type="Proteomes" id="UP000656548"/>
    </source>
</evidence>
<name>A0ABR9L2X4_9PSEU</name>
<protein>
    <recommendedName>
        <fullName evidence="4">Lysozyme</fullName>
        <ecNumber evidence="4">3.2.1.17</ecNumber>
    </recommendedName>
</protein>
<gene>
    <name evidence="6" type="ORF">H4W30_001924</name>
</gene>
<reference evidence="6 7" key="1">
    <citation type="submission" date="2020-10" db="EMBL/GenBank/DDBJ databases">
        <title>Sequencing the genomes of 1000 actinobacteria strains.</title>
        <authorList>
            <person name="Klenk H.-P."/>
        </authorList>
    </citation>
    <scope>NUCLEOTIDE SEQUENCE [LARGE SCALE GENOMIC DNA]</scope>
    <source>
        <strain evidence="6 7">DSM 46661</strain>
    </source>
</reference>
<dbReference type="PROSITE" id="PS51904">
    <property type="entry name" value="GLYCOSYL_HYDROL_F25_2"/>
    <property type="match status" value="1"/>
</dbReference>
<dbReference type="PROSITE" id="PS00953">
    <property type="entry name" value="GLYCOSYL_HYDROL_F25_1"/>
    <property type="match status" value="1"/>
</dbReference>
<evidence type="ECO:0000256" key="1">
    <source>
        <dbReference type="ARBA" id="ARBA00010646"/>
    </source>
</evidence>
<dbReference type="CDD" id="cd06412">
    <property type="entry name" value="GH25_CH-type"/>
    <property type="match status" value="1"/>
</dbReference>
<keyword evidence="3 4" id="KW-0326">Glycosidase</keyword>
<sequence>MMSRRVCSKGWGAVLTAGVLLLAQTPAVARESGPRYDGAEEHYAGSQIALHEGVDGVVGPLYGGEGQTLGHDVSGHQGVVDWPAAARTGAKFVYVKATEGTGFVNPRFAQQYNGSYGVGLIRGAYHFARPDISDGAAQANYFVDHGGGWSKDGKTLPGALDVEYNPYGETCYGKTPAQMVAWMTSFATTYLHRTGRHPTIYTSTSWWKRCTGNSNAFWQNPLWIARYNTEIGELPASWKHQTIWQFADRGSLPGDQNWFNGTVDRVRALSLG</sequence>
<keyword evidence="2 4" id="KW-0378">Hydrolase</keyword>
<proteinExistence type="inferred from homology"/>
<evidence type="ECO:0000313" key="6">
    <source>
        <dbReference type="EMBL" id="MBE1574880.1"/>
    </source>
</evidence>
<evidence type="ECO:0000256" key="5">
    <source>
        <dbReference type="SAM" id="SignalP"/>
    </source>
</evidence>
<dbReference type="PANTHER" id="PTHR34135:SF2">
    <property type="entry name" value="LYSOZYME"/>
    <property type="match status" value="1"/>
</dbReference>
<keyword evidence="5" id="KW-0732">Signal</keyword>
<dbReference type="EMBL" id="JADBEJ010000002">
    <property type="protein sequence ID" value="MBE1574880.1"/>
    <property type="molecule type" value="Genomic_DNA"/>
</dbReference>
<dbReference type="Gene3D" id="3.20.20.80">
    <property type="entry name" value="Glycosidases"/>
    <property type="match status" value="1"/>
</dbReference>
<comment type="similarity">
    <text evidence="1 4">Belongs to the glycosyl hydrolase 25 family.</text>
</comment>
<dbReference type="InterPro" id="IPR008270">
    <property type="entry name" value="Glyco_hydro_25_AS"/>
</dbReference>
<feature type="signal peptide" evidence="5">
    <location>
        <begin position="1"/>
        <end position="29"/>
    </location>
</feature>
<evidence type="ECO:0000256" key="4">
    <source>
        <dbReference type="RuleBase" id="RU361176"/>
    </source>
</evidence>
<keyword evidence="7" id="KW-1185">Reference proteome</keyword>
<dbReference type="InterPro" id="IPR017853">
    <property type="entry name" value="GH"/>
</dbReference>
<dbReference type="EC" id="3.2.1.17" evidence="4"/>
<accession>A0ABR9L2X4</accession>
<dbReference type="Proteomes" id="UP000656548">
    <property type="component" value="Unassembled WGS sequence"/>
</dbReference>
<evidence type="ECO:0000256" key="2">
    <source>
        <dbReference type="ARBA" id="ARBA00022801"/>
    </source>
</evidence>
<comment type="caution">
    <text evidence="6">The sequence shown here is derived from an EMBL/GenBank/DDBJ whole genome shotgun (WGS) entry which is preliminary data.</text>
</comment>
<dbReference type="PANTHER" id="PTHR34135">
    <property type="entry name" value="LYSOZYME"/>
    <property type="match status" value="1"/>
</dbReference>
<dbReference type="InterPro" id="IPR002053">
    <property type="entry name" value="Glyco_hydro_25"/>
</dbReference>
<dbReference type="SMART" id="SM00641">
    <property type="entry name" value="Glyco_25"/>
    <property type="match status" value="1"/>
</dbReference>
<comment type="catalytic activity">
    <reaction evidence="4">
        <text>Hydrolysis of (1-&gt;4)-beta-linkages between N-acetylmuramic acid and N-acetyl-D-glucosamine residues in a peptidoglycan and between N-acetyl-D-glucosamine residues in chitodextrins.</text>
        <dbReference type="EC" id="3.2.1.17"/>
    </reaction>
</comment>
<dbReference type="InterPro" id="IPR018077">
    <property type="entry name" value="Glyco_hydro_fam25_subgr"/>
</dbReference>
<organism evidence="6 7">
    <name type="scientific">Amycolatopsis roodepoortensis</name>
    <dbReference type="NCBI Taxonomy" id="700274"/>
    <lineage>
        <taxon>Bacteria</taxon>
        <taxon>Bacillati</taxon>
        <taxon>Actinomycetota</taxon>
        <taxon>Actinomycetes</taxon>
        <taxon>Pseudonocardiales</taxon>
        <taxon>Pseudonocardiaceae</taxon>
        <taxon>Amycolatopsis</taxon>
    </lineage>
</organism>
<dbReference type="Pfam" id="PF01183">
    <property type="entry name" value="Glyco_hydro_25"/>
    <property type="match status" value="1"/>
</dbReference>
<evidence type="ECO:0000256" key="3">
    <source>
        <dbReference type="ARBA" id="ARBA00023295"/>
    </source>
</evidence>
<dbReference type="SUPFAM" id="SSF51445">
    <property type="entry name" value="(Trans)glycosidases"/>
    <property type="match status" value="1"/>
</dbReference>